<evidence type="ECO:0000256" key="7">
    <source>
        <dbReference type="ARBA" id="ARBA00022840"/>
    </source>
</evidence>
<accession>A0AAD6N2S3</accession>
<dbReference type="FunFam" id="1.20.1560.10:FF:000066">
    <property type="entry name" value="ABC multidrug transporter (Eurofung)"/>
    <property type="match status" value="1"/>
</dbReference>
<sequence>MTSSLSSGPSCRDLDNTMRIDAGSCRGGFDFSLLFEETILEILPISLMLIVIPVRLWHLSQKRNKVLGSWLLVVKLAAWLGLLALQIAQTALWSLPAADRTKASIAANALLTVGVLMLGLLSYAEHTRSVRPSFILNTYLFCSLLFDIARSRTLWLRRVDSFNEIIAIVTTVAVAVKLVLFVLEAVEKRHILKSKYASYPPEATAGFYSRAVFWWLNPLFKIGFNSFLRVDDLSVLDKELSSERLFAKFEETWSKVTEKSPNTLQLEALKAAKWPLLAGVPARACVVAFNFCQPLLLERSLSFFNSPVNNDSNNVGYGLIGAYIMVYCGLGISMGQYQHLTYRGITMVRGILITMLYKKASCLTLTDTDPANSVTLMSADVERITQGWQTMHEIWANSVEIALAIYLLQRQLGVSCVVPVCVALFALIGSLVGMSFVVARQAKWLEAIERRISSTSGMLGSIKGVKMLGLQDSFMKFVHGLRLDELDISKKFRTLLVYNMAFGWLTRIFAPIFTFGVYVGISSNPLSVSRVFTSLSLFSLLADPLLTLVMALMSFAGALGSFQRIQQFLDKEDHSDRRRRASQTLILDDLGEKRLLNKSDDLNLSSSSINSDSVESFKHTRRPSSMANAVMIQNGSFGWDADKDPILKDITLTVGRGSFTMLIGSSGCGKSTLLKALLGEVPCSEGQVELSTPSVAFCDQTPWHMNGTIKDSIVAMSDYDPRWYASVIQACALEEDLAQFPRGDAAVIGSKGIALSGGQSQRIALARAVYARRNIIILDDALSGLDATTEDHIFHNLFGSMGLLREIGATTIVASSSVKRLPYSDHIVVMDTTGRISEQGNFAALNKTGGYVSSFGLGSPDWDYKPKKFSDSPSYSSIDTIQKEKEAMAKEPEHRDTGGDLGIYTYYIDAIGWLPAIVFMVAMASFIFCISFPSIWMKWWAQSDTAHPKQEIGYYLGIYVMLGCLGMVSLLVGAWQMIITMVPKSGESFHRKLLTTVLGAPMLFFSNTDSGSILNRFSQDLMLIDMELPIAAINTVATFFLCLAQMALIGVSSKYAAISFPIVLGILFMIQKMYLRTSRQLRYLDLEAKAPLYSHFTDCLQGLVTLRAFGWQHAMEKKNIALLDHSQRPFYFMFAIQRWLTLSLDMVVAGIAVLLIILVVALRGSTLSAGYVGVALLNVIQFSQSIKLLVTFWTNLETHIGSIQRIKDFTQTVESEDKPGENGDVPPNWPANGAVSFHSVSAAYRPSEPVLNDVSLTVKAGEKVGICGRTGSGKTSIIMSIFRMMELTSGTITVDGVDLTNLPRREIRSRINGVSQDSLLFKGSVRLNADPTGACTDQDIQTALKSVQLLPAIQEKGNLDTDIDEIHLSHGQKQLFCLARALLRPGNILILDEATSNIDTKTDEIMQRVIREKFCNHTIIAVAHKLDTILDFDRIVVLDAGRIVENGEPYVLLTEPKSHFSKLYASAMATEESD</sequence>
<dbReference type="FunFam" id="1.20.1560.10:FF:000055">
    <property type="entry name" value="ABC multidrug transporter (Eurofung)"/>
    <property type="match status" value="1"/>
</dbReference>
<feature type="transmembrane region" description="Helical" evidence="11">
    <location>
        <begin position="39"/>
        <end position="58"/>
    </location>
</feature>
<dbReference type="InterPro" id="IPR011527">
    <property type="entry name" value="ABC1_TM_dom"/>
</dbReference>
<dbReference type="InterPro" id="IPR056227">
    <property type="entry name" value="TMD0_ABC"/>
</dbReference>
<feature type="domain" description="ABC transporter" evidence="12">
    <location>
        <begin position="630"/>
        <end position="857"/>
    </location>
</feature>
<dbReference type="InterPro" id="IPR017871">
    <property type="entry name" value="ABC_transporter-like_CS"/>
</dbReference>
<feature type="domain" description="ABC transmembrane type-1" evidence="13">
    <location>
        <begin position="917"/>
        <end position="1198"/>
    </location>
</feature>
<feature type="transmembrane region" description="Helical" evidence="11">
    <location>
        <begin position="105"/>
        <end position="124"/>
    </location>
</feature>
<reference evidence="14" key="1">
    <citation type="journal article" date="2023" name="IMA Fungus">
        <title>Comparative genomic study of the Penicillium genus elucidates a diverse pangenome and 15 lateral gene transfer events.</title>
        <authorList>
            <person name="Petersen C."/>
            <person name="Sorensen T."/>
            <person name="Nielsen M.R."/>
            <person name="Sondergaard T.E."/>
            <person name="Sorensen J.L."/>
            <person name="Fitzpatrick D.A."/>
            <person name="Frisvad J.C."/>
            <person name="Nielsen K.L."/>
        </authorList>
    </citation>
    <scope>NUCLEOTIDE SEQUENCE</scope>
    <source>
        <strain evidence="14">IBT 15450</strain>
    </source>
</reference>
<dbReference type="Proteomes" id="UP001219568">
    <property type="component" value="Unassembled WGS sequence"/>
</dbReference>
<feature type="transmembrane region" description="Helical" evidence="11">
    <location>
        <begin position="913"/>
        <end position="936"/>
    </location>
</feature>
<gene>
    <name evidence="14" type="ORF">N7460_013534</name>
</gene>
<dbReference type="SMART" id="SM00382">
    <property type="entry name" value="AAA"/>
    <property type="match status" value="2"/>
</dbReference>
<feature type="domain" description="ABC transmembrane type-1" evidence="13">
    <location>
        <begin position="277"/>
        <end position="557"/>
    </location>
</feature>
<keyword evidence="8 11" id="KW-1133">Transmembrane helix</keyword>
<protein>
    <submittedName>
        <fullName evidence="14">Uncharacterized protein</fullName>
    </submittedName>
</protein>
<keyword evidence="5 11" id="KW-0812">Transmembrane</keyword>
<keyword evidence="9 11" id="KW-0472">Membrane</keyword>
<dbReference type="InterPro" id="IPR027417">
    <property type="entry name" value="P-loop_NTPase"/>
</dbReference>
<comment type="similarity">
    <text evidence="2">Belongs to the ABC transporter superfamily. ABCC family. Conjugate transporter (TC 3.A.1.208) subfamily.</text>
</comment>
<keyword evidence="15" id="KW-1185">Reference proteome</keyword>
<organism evidence="14 15">
    <name type="scientific">Penicillium canescens</name>
    <dbReference type="NCBI Taxonomy" id="5083"/>
    <lineage>
        <taxon>Eukaryota</taxon>
        <taxon>Fungi</taxon>
        <taxon>Dikarya</taxon>
        <taxon>Ascomycota</taxon>
        <taxon>Pezizomycotina</taxon>
        <taxon>Eurotiomycetes</taxon>
        <taxon>Eurotiomycetidae</taxon>
        <taxon>Eurotiales</taxon>
        <taxon>Aspergillaceae</taxon>
        <taxon>Penicillium</taxon>
    </lineage>
</organism>
<feature type="transmembrane region" description="Helical" evidence="11">
    <location>
        <begin position="136"/>
        <end position="153"/>
    </location>
</feature>
<evidence type="ECO:0000256" key="3">
    <source>
        <dbReference type="ARBA" id="ARBA00022448"/>
    </source>
</evidence>
<dbReference type="PROSITE" id="PS50893">
    <property type="entry name" value="ABC_TRANSPORTER_2"/>
    <property type="match status" value="2"/>
</dbReference>
<dbReference type="GO" id="GO:0140359">
    <property type="term" value="F:ABC-type transporter activity"/>
    <property type="evidence" value="ECO:0007669"/>
    <property type="project" value="InterPro"/>
</dbReference>
<evidence type="ECO:0000256" key="5">
    <source>
        <dbReference type="ARBA" id="ARBA00022692"/>
    </source>
</evidence>
<dbReference type="InterPro" id="IPR044746">
    <property type="entry name" value="ABCC_6TM_D1"/>
</dbReference>
<dbReference type="InterPro" id="IPR003439">
    <property type="entry name" value="ABC_transporter-like_ATP-bd"/>
</dbReference>
<keyword evidence="3" id="KW-0813">Transport</keyword>
<comment type="subcellular location">
    <subcellularLocation>
        <location evidence="1">Cell membrane</location>
        <topology evidence="1">Multi-pass membrane protein</topology>
    </subcellularLocation>
</comment>
<comment type="caution">
    <text evidence="14">The sequence shown here is derived from an EMBL/GenBank/DDBJ whole genome shotgun (WGS) entry which is preliminary data.</text>
</comment>
<keyword evidence="10" id="KW-0325">Glycoprotein</keyword>
<dbReference type="Pfam" id="PF00005">
    <property type="entry name" value="ABC_tran"/>
    <property type="match status" value="2"/>
</dbReference>
<dbReference type="CDD" id="cd03244">
    <property type="entry name" value="ABCC_MRP_domain2"/>
    <property type="match status" value="1"/>
</dbReference>
<name>A0AAD6N2S3_PENCN</name>
<feature type="transmembrane region" description="Helical" evidence="11">
    <location>
        <begin position="496"/>
        <end position="521"/>
    </location>
</feature>
<dbReference type="CDD" id="cd18580">
    <property type="entry name" value="ABC_6TM_ABCC_D2"/>
    <property type="match status" value="1"/>
</dbReference>
<keyword evidence="4" id="KW-1003">Cell membrane</keyword>
<dbReference type="SUPFAM" id="SSF90123">
    <property type="entry name" value="ABC transporter transmembrane region"/>
    <property type="match status" value="2"/>
</dbReference>
<dbReference type="FunFam" id="3.40.50.300:FF:001854">
    <property type="entry name" value="ABC multidrug transporter (Eurofung)"/>
    <property type="match status" value="1"/>
</dbReference>
<feature type="transmembrane region" description="Helical" evidence="11">
    <location>
        <begin position="417"/>
        <end position="439"/>
    </location>
</feature>
<feature type="transmembrane region" description="Helical" evidence="11">
    <location>
        <begin position="1055"/>
        <end position="1075"/>
    </location>
</feature>
<dbReference type="GO" id="GO:0016887">
    <property type="term" value="F:ATP hydrolysis activity"/>
    <property type="evidence" value="ECO:0007669"/>
    <property type="project" value="InterPro"/>
</dbReference>
<evidence type="ECO:0000313" key="15">
    <source>
        <dbReference type="Proteomes" id="UP001219568"/>
    </source>
</evidence>
<evidence type="ECO:0000256" key="1">
    <source>
        <dbReference type="ARBA" id="ARBA00004651"/>
    </source>
</evidence>
<dbReference type="CDD" id="cd18579">
    <property type="entry name" value="ABC_6TM_ABCC_D1"/>
    <property type="match status" value="1"/>
</dbReference>
<feature type="transmembrane region" description="Helical" evidence="11">
    <location>
        <begin position="1139"/>
        <end position="1162"/>
    </location>
</feature>
<evidence type="ECO:0000259" key="12">
    <source>
        <dbReference type="PROSITE" id="PS50893"/>
    </source>
</evidence>
<feature type="transmembrane region" description="Helical" evidence="11">
    <location>
        <begin position="541"/>
        <end position="562"/>
    </location>
</feature>
<evidence type="ECO:0000259" key="13">
    <source>
        <dbReference type="PROSITE" id="PS50929"/>
    </source>
</evidence>
<dbReference type="CDD" id="cd03250">
    <property type="entry name" value="ABCC_MRP_domain1"/>
    <property type="match status" value="1"/>
</dbReference>
<dbReference type="InterPro" id="IPR003593">
    <property type="entry name" value="AAA+_ATPase"/>
</dbReference>
<dbReference type="FunFam" id="3.40.50.300:FF:000838">
    <property type="entry name" value="ABC multidrug transporter (Eurofung)"/>
    <property type="match status" value="1"/>
</dbReference>
<dbReference type="InterPro" id="IPR050173">
    <property type="entry name" value="ABC_transporter_C-like"/>
</dbReference>
<dbReference type="GO" id="GO:0005886">
    <property type="term" value="C:plasma membrane"/>
    <property type="evidence" value="ECO:0007669"/>
    <property type="project" value="UniProtKB-SubCell"/>
</dbReference>
<dbReference type="Pfam" id="PF00664">
    <property type="entry name" value="ABC_membrane"/>
    <property type="match status" value="2"/>
</dbReference>
<dbReference type="Gene3D" id="1.20.1560.10">
    <property type="entry name" value="ABC transporter type 1, transmembrane domain"/>
    <property type="match status" value="2"/>
</dbReference>
<dbReference type="PANTHER" id="PTHR24223:SF269">
    <property type="entry name" value="ABC MULTIDRUG TRANSPORTER (EUROFUNG)-RELATED"/>
    <property type="match status" value="1"/>
</dbReference>
<dbReference type="EMBL" id="JAQJZL010000016">
    <property type="protein sequence ID" value="KAJ6023139.1"/>
    <property type="molecule type" value="Genomic_DNA"/>
</dbReference>
<keyword evidence="7" id="KW-0067">ATP-binding</keyword>
<keyword evidence="6" id="KW-0547">Nucleotide-binding</keyword>
<dbReference type="InterPro" id="IPR044726">
    <property type="entry name" value="ABCC_6TM_D2"/>
</dbReference>
<dbReference type="Gene3D" id="3.40.50.300">
    <property type="entry name" value="P-loop containing nucleotide triphosphate hydrolases"/>
    <property type="match status" value="2"/>
</dbReference>
<reference evidence="14" key="2">
    <citation type="submission" date="2023-01" db="EMBL/GenBank/DDBJ databases">
        <authorList>
            <person name="Petersen C."/>
        </authorList>
    </citation>
    <scope>NUCLEOTIDE SEQUENCE</scope>
    <source>
        <strain evidence="14">IBT 15450</strain>
    </source>
</reference>
<evidence type="ECO:0000256" key="10">
    <source>
        <dbReference type="ARBA" id="ARBA00023180"/>
    </source>
</evidence>
<feature type="transmembrane region" description="Helical" evidence="11">
    <location>
        <begin position="316"/>
        <end position="333"/>
    </location>
</feature>
<evidence type="ECO:0000256" key="11">
    <source>
        <dbReference type="SAM" id="Phobius"/>
    </source>
</evidence>
<evidence type="ECO:0000256" key="4">
    <source>
        <dbReference type="ARBA" id="ARBA00022475"/>
    </source>
</evidence>
<feature type="transmembrane region" description="Helical" evidence="11">
    <location>
        <begin position="165"/>
        <end position="186"/>
    </location>
</feature>
<dbReference type="PANTHER" id="PTHR24223">
    <property type="entry name" value="ATP-BINDING CASSETTE SUB-FAMILY C"/>
    <property type="match status" value="1"/>
</dbReference>
<feature type="transmembrane region" description="Helical" evidence="11">
    <location>
        <begin position="70"/>
        <end position="93"/>
    </location>
</feature>
<dbReference type="SUPFAM" id="SSF52540">
    <property type="entry name" value="P-loop containing nucleoside triphosphate hydrolases"/>
    <property type="match status" value="2"/>
</dbReference>
<evidence type="ECO:0000256" key="2">
    <source>
        <dbReference type="ARBA" id="ARBA00009726"/>
    </source>
</evidence>
<dbReference type="InterPro" id="IPR036640">
    <property type="entry name" value="ABC1_TM_sf"/>
</dbReference>
<evidence type="ECO:0000256" key="8">
    <source>
        <dbReference type="ARBA" id="ARBA00022989"/>
    </source>
</evidence>
<dbReference type="PROSITE" id="PS00211">
    <property type="entry name" value="ABC_TRANSPORTER_1"/>
    <property type="match status" value="2"/>
</dbReference>
<evidence type="ECO:0000256" key="6">
    <source>
        <dbReference type="ARBA" id="ARBA00022741"/>
    </source>
</evidence>
<dbReference type="Pfam" id="PF24357">
    <property type="entry name" value="TMD0_ABC"/>
    <property type="match status" value="1"/>
</dbReference>
<evidence type="ECO:0000256" key="9">
    <source>
        <dbReference type="ARBA" id="ARBA00023136"/>
    </source>
</evidence>
<evidence type="ECO:0000313" key="14">
    <source>
        <dbReference type="EMBL" id="KAJ6023139.1"/>
    </source>
</evidence>
<proteinExistence type="inferred from homology"/>
<dbReference type="GO" id="GO:0005524">
    <property type="term" value="F:ATP binding"/>
    <property type="evidence" value="ECO:0007669"/>
    <property type="project" value="UniProtKB-KW"/>
</dbReference>
<dbReference type="PROSITE" id="PS50929">
    <property type="entry name" value="ABC_TM1F"/>
    <property type="match status" value="2"/>
</dbReference>
<feature type="transmembrane region" description="Helical" evidence="11">
    <location>
        <begin position="1028"/>
        <end position="1049"/>
    </location>
</feature>
<feature type="transmembrane region" description="Helical" evidence="11">
    <location>
        <begin position="956"/>
        <end position="982"/>
    </location>
</feature>
<feature type="domain" description="ABC transporter" evidence="12">
    <location>
        <begin position="1235"/>
        <end position="1465"/>
    </location>
</feature>